<dbReference type="Pfam" id="PF00271">
    <property type="entry name" value="Helicase_C"/>
    <property type="match status" value="1"/>
</dbReference>
<accession>A0A7D9IFY4</accession>
<dbReference type="PANTHER" id="PTHR13710">
    <property type="entry name" value="DNA HELICASE RECQ FAMILY MEMBER"/>
    <property type="match status" value="1"/>
</dbReference>
<dbReference type="PANTHER" id="PTHR13710:SF157">
    <property type="entry name" value="DNA HELICASE"/>
    <property type="match status" value="1"/>
</dbReference>
<keyword evidence="5" id="KW-0378">Hydrolase</keyword>
<dbReference type="InterPro" id="IPR027417">
    <property type="entry name" value="P-loop_NTPase"/>
</dbReference>
<dbReference type="GO" id="GO:0009378">
    <property type="term" value="F:four-way junction helicase activity"/>
    <property type="evidence" value="ECO:0007669"/>
    <property type="project" value="TreeGrafter"/>
</dbReference>
<gene>
    <name evidence="5" type="ORF">PACLA_8A030850</name>
</gene>
<evidence type="ECO:0000313" key="5">
    <source>
        <dbReference type="EMBL" id="CAB4004796.1"/>
    </source>
</evidence>
<keyword evidence="5" id="KW-0347">Helicase</keyword>
<comment type="caution">
    <text evidence="5">The sequence shown here is derived from an EMBL/GenBank/DDBJ whole genome shotgun (WGS) entry which is preliminary data.</text>
</comment>
<dbReference type="Proteomes" id="UP001152795">
    <property type="component" value="Unassembled WGS sequence"/>
</dbReference>
<dbReference type="GO" id="GO:0005737">
    <property type="term" value="C:cytoplasm"/>
    <property type="evidence" value="ECO:0007669"/>
    <property type="project" value="TreeGrafter"/>
</dbReference>
<dbReference type="PROSITE" id="PS51194">
    <property type="entry name" value="HELICASE_CTER"/>
    <property type="match status" value="1"/>
</dbReference>
<name>A0A7D9IFY4_PARCT</name>
<dbReference type="InterPro" id="IPR001650">
    <property type="entry name" value="Helicase_C-like"/>
</dbReference>
<evidence type="ECO:0000256" key="2">
    <source>
        <dbReference type="ARBA" id="ARBA00034617"/>
    </source>
</evidence>
<dbReference type="OrthoDB" id="5986275at2759"/>
<dbReference type="SUPFAM" id="SSF52540">
    <property type="entry name" value="P-loop containing nucleoside triphosphate hydrolases"/>
    <property type="match status" value="1"/>
</dbReference>
<dbReference type="GO" id="GO:0005654">
    <property type="term" value="C:nucleoplasm"/>
    <property type="evidence" value="ECO:0007669"/>
    <property type="project" value="TreeGrafter"/>
</dbReference>
<dbReference type="GO" id="GO:0043138">
    <property type="term" value="F:3'-5' DNA helicase activity"/>
    <property type="evidence" value="ECO:0007669"/>
    <property type="project" value="UniProtKB-EC"/>
</dbReference>
<dbReference type="EC" id="5.6.2.4" evidence="3"/>
<keyword evidence="5" id="KW-0547">Nucleotide-binding</keyword>
<organism evidence="5 6">
    <name type="scientific">Paramuricea clavata</name>
    <name type="common">Red gorgonian</name>
    <name type="synonym">Violescent sea-whip</name>
    <dbReference type="NCBI Taxonomy" id="317549"/>
    <lineage>
        <taxon>Eukaryota</taxon>
        <taxon>Metazoa</taxon>
        <taxon>Cnidaria</taxon>
        <taxon>Anthozoa</taxon>
        <taxon>Octocorallia</taxon>
        <taxon>Malacalcyonacea</taxon>
        <taxon>Plexauridae</taxon>
        <taxon>Paramuricea</taxon>
    </lineage>
</organism>
<evidence type="ECO:0000256" key="3">
    <source>
        <dbReference type="ARBA" id="ARBA00034808"/>
    </source>
</evidence>
<comment type="catalytic activity">
    <reaction evidence="2">
        <text>Couples ATP hydrolysis with the unwinding of duplex DNA by translocating in the 3'-5' direction.</text>
        <dbReference type="EC" id="5.6.2.4"/>
    </reaction>
</comment>
<dbReference type="GO" id="GO:0000723">
    <property type="term" value="P:telomere maintenance"/>
    <property type="evidence" value="ECO:0007669"/>
    <property type="project" value="TreeGrafter"/>
</dbReference>
<dbReference type="GO" id="GO:0005694">
    <property type="term" value="C:chromosome"/>
    <property type="evidence" value="ECO:0007669"/>
    <property type="project" value="TreeGrafter"/>
</dbReference>
<evidence type="ECO:0000256" key="1">
    <source>
        <dbReference type="ARBA" id="ARBA00005446"/>
    </source>
</evidence>
<proteinExistence type="inferred from homology"/>
<evidence type="ECO:0000313" key="6">
    <source>
        <dbReference type="Proteomes" id="UP001152795"/>
    </source>
</evidence>
<comment type="similarity">
    <text evidence="1">Belongs to the helicase family. RecQ subfamily.</text>
</comment>
<keyword evidence="5" id="KW-0067">ATP-binding</keyword>
<sequence length="378" mass="42781">MKTPHIINISPNRKNLRFSVQKCSKSDMHKQLDWLVELVKNVIDKSTEKIPKTIIFCNSLKDIAVVLNYLLLKLGLYAYGRSKKNTPENLVIGIFHSLSWPHCKEQIQQSLKQDGIQRIIVASSALSMGVDFPNIRYVINWGPARSLIEQHQEAGRAGRDGAQSHIVICYHGNQLSKCDEDVKNFVKTEGCFRVAAYKPFDKTIAPLTVHHNCCSNCARNCSCQHNGCNIKLPFEDEVIGSKDQVSMTRVVTEEDRKDVENAFLEVFKELSSGSNSFGLCHGFSGELVNSIVENCHKLFTIDNINTYLPVFSLSHTLKILEVLHEIFDDISAIDTILEMMQDVDPFFQAEESILDMSEQYNYDFDESDSSNSLDTDEC</sequence>
<dbReference type="EMBL" id="CACRXK020005001">
    <property type="protein sequence ID" value="CAB4004796.1"/>
    <property type="molecule type" value="Genomic_DNA"/>
</dbReference>
<feature type="domain" description="Helicase C-terminal" evidence="4">
    <location>
        <begin position="31"/>
        <end position="208"/>
    </location>
</feature>
<dbReference type="SMART" id="SM00490">
    <property type="entry name" value="HELICc"/>
    <property type="match status" value="1"/>
</dbReference>
<dbReference type="Gene3D" id="3.40.50.300">
    <property type="entry name" value="P-loop containing nucleotide triphosphate hydrolases"/>
    <property type="match status" value="1"/>
</dbReference>
<protein>
    <recommendedName>
        <fullName evidence="3">DNA 3'-5' helicase</fullName>
        <ecNumber evidence="3">5.6.2.4</ecNumber>
    </recommendedName>
</protein>
<dbReference type="AlphaFoldDB" id="A0A7D9IFY4"/>
<reference evidence="5" key="1">
    <citation type="submission" date="2020-04" db="EMBL/GenBank/DDBJ databases">
        <authorList>
            <person name="Alioto T."/>
            <person name="Alioto T."/>
            <person name="Gomez Garrido J."/>
        </authorList>
    </citation>
    <scope>NUCLEOTIDE SEQUENCE</scope>
    <source>
        <strain evidence="5">A484AB</strain>
    </source>
</reference>
<evidence type="ECO:0000259" key="4">
    <source>
        <dbReference type="PROSITE" id="PS51194"/>
    </source>
</evidence>
<keyword evidence="6" id="KW-1185">Reference proteome</keyword>
<dbReference type="GO" id="GO:0000724">
    <property type="term" value="P:double-strand break repair via homologous recombination"/>
    <property type="evidence" value="ECO:0007669"/>
    <property type="project" value="TreeGrafter"/>
</dbReference>